<dbReference type="Pfam" id="PF03099">
    <property type="entry name" value="BPL_LplA_LipB"/>
    <property type="match status" value="1"/>
</dbReference>
<dbReference type="InterPro" id="IPR004143">
    <property type="entry name" value="BPL_LPL_catalytic"/>
</dbReference>
<accession>A0ABX2XPD9</accession>
<reference evidence="4" key="1">
    <citation type="submission" date="2016-03" db="EMBL/GenBank/DDBJ databases">
        <title>Draft genome sequence of Paenibacillus glacialis DSM 22343.</title>
        <authorList>
            <person name="Shin S.-K."/>
            <person name="Yi H."/>
        </authorList>
    </citation>
    <scope>NUCLEOTIDE SEQUENCE [LARGE SCALE GENOMIC DNA]</scope>
    <source>
        <strain evidence="4">CCUG 60099</strain>
    </source>
</reference>
<dbReference type="InterPro" id="IPR004408">
    <property type="entry name" value="Biotin_CoA_COase_ligase"/>
</dbReference>
<comment type="caution">
    <text evidence="3">The sequence shown here is derived from an EMBL/GenBank/DDBJ whole genome shotgun (WGS) entry which is preliminary data.</text>
</comment>
<dbReference type="SUPFAM" id="SSF55681">
    <property type="entry name" value="Class II aaRS and biotin synthetases"/>
    <property type="match status" value="1"/>
</dbReference>
<evidence type="ECO:0000313" key="3">
    <source>
        <dbReference type="EMBL" id="OCB78140.1"/>
    </source>
</evidence>
<dbReference type="PANTHER" id="PTHR12835:SF5">
    <property type="entry name" value="BIOTIN--PROTEIN LIGASE"/>
    <property type="match status" value="1"/>
</dbReference>
<evidence type="ECO:0000256" key="1">
    <source>
        <dbReference type="ARBA" id="ARBA00022598"/>
    </source>
</evidence>
<sequence>MKLIKLDAIDSTNDFLKALASQDELDNFTVVTAENQTKGKGQMGSKWQSESGKNLIMSVLVKDFLYDNEQVFNLSVIVSLAVIDTLKSLNIPDLRIKWPNDIMSYNKKVGGILIENTIKSDGRIVSVVGIGLNINQTNFDYLPNASSLAVICKREFDKNSLVLLIREKIQEKINSWENSSAHLWKEYFNSLFRQGIPMPFKKLSAKDSGQNFMGIIKGVSPVGKIQILLEDDSVSEFEIKEIQMLY</sequence>
<dbReference type="Proteomes" id="UP000093343">
    <property type="component" value="Unassembled WGS sequence"/>
</dbReference>
<organism evidence="3 4">
    <name type="scientific">Flavobacterium piscis</name>
    <dbReference type="NCBI Taxonomy" id="1114874"/>
    <lineage>
        <taxon>Bacteria</taxon>
        <taxon>Pseudomonadati</taxon>
        <taxon>Bacteroidota</taxon>
        <taxon>Flavobacteriia</taxon>
        <taxon>Flavobacteriales</taxon>
        <taxon>Flavobacteriaceae</taxon>
        <taxon>Flavobacterium</taxon>
    </lineage>
</organism>
<evidence type="ECO:0000313" key="4">
    <source>
        <dbReference type="Proteomes" id="UP000093343"/>
    </source>
</evidence>
<dbReference type="Gene3D" id="3.30.930.10">
    <property type="entry name" value="Bira Bifunctional Protein, Domain 2"/>
    <property type="match status" value="1"/>
</dbReference>
<protein>
    <submittedName>
        <fullName evidence="3">Biotin--[acetyl-CoA-carboxylase] ligase</fullName>
    </submittedName>
</protein>
<name>A0ABX2XPD9_9FLAO</name>
<gene>
    <name evidence="3" type="ORF">FLP_00075</name>
</gene>
<dbReference type="PANTHER" id="PTHR12835">
    <property type="entry name" value="BIOTIN PROTEIN LIGASE"/>
    <property type="match status" value="1"/>
</dbReference>
<dbReference type="RefSeq" id="WP_065447467.1">
    <property type="nucleotide sequence ID" value="NZ_LVEN01000001.1"/>
</dbReference>
<keyword evidence="1 3" id="KW-0436">Ligase</keyword>
<dbReference type="NCBIfam" id="TIGR00121">
    <property type="entry name" value="birA_ligase"/>
    <property type="match status" value="1"/>
</dbReference>
<dbReference type="CDD" id="cd16442">
    <property type="entry name" value="BPL"/>
    <property type="match status" value="1"/>
</dbReference>
<dbReference type="InterPro" id="IPR045864">
    <property type="entry name" value="aa-tRNA-synth_II/BPL/LPL"/>
</dbReference>
<evidence type="ECO:0000259" key="2">
    <source>
        <dbReference type="PROSITE" id="PS51733"/>
    </source>
</evidence>
<dbReference type="PROSITE" id="PS51733">
    <property type="entry name" value="BPL_LPL_CATALYTIC"/>
    <property type="match status" value="1"/>
</dbReference>
<keyword evidence="4" id="KW-1185">Reference proteome</keyword>
<dbReference type="GO" id="GO:0016874">
    <property type="term" value="F:ligase activity"/>
    <property type="evidence" value="ECO:0007669"/>
    <property type="project" value="UniProtKB-KW"/>
</dbReference>
<dbReference type="EMBL" id="LVEN01000001">
    <property type="protein sequence ID" value="OCB78140.1"/>
    <property type="molecule type" value="Genomic_DNA"/>
</dbReference>
<feature type="domain" description="BPL/LPL catalytic" evidence="2">
    <location>
        <begin position="1"/>
        <end position="181"/>
    </location>
</feature>
<proteinExistence type="predicted"/>